<keyword evidence="3" id="KW-0067">ATP-binding</keyword>
<dbReference type="EMBL" id="MDYO01000020">
    <property type="protein sequence ID" value="OQD95508.1"/>
    <property type="molecule type" value="Genomic_DNA"/>
</dbReference>
<dbReference type="InterPro" id="IPR003439">
    <property type="entry name" value="ABC_transporter-like_ATP-bd"/>
</dbReference>
<dbReference type="SUPFAM" id="SSF52540">
    <property type="entry name" value="P-loop containing nucleoside triphosphate hydrolases"/>
    <property type="match status" value="2"/>
</dbReference>
<dbReference type="AlphaFoldDB" id="A0A1V6R203"/>
<dbReference type="PROSITE" id="PS50893">
    <property type="entry name" value="ABC_TRANSPORTER_2"/>
    <property type="match status" value="1"/>
</dbReference>
<keyword evidence="7" id="KW-1185">Reference proteome</keyword>
<dbReference type="InterPro" id="IPR003593">
    <property type="entry name" value="AAA+_ATPase"/>
</dbReference>
<proteinExistence type="predicted"/>
<dbReference type="PROSITE" id="PS00211">
    <property type="entry name" value="ABC_TRANSPORTER_1"/>
    <property type="match status" value="1"/>
</dbReference>
<evidence type="ECO:0000259" key="5">
    <source>
        <dbReference type="PROSITE" id="PS50893"/>
    </source>
</evidence>
<dbReference type="GO" id="GO:0016887">
    <property type="term" value="F:ATP hydrolysis activity"/>
    <property type="evidence" value="ECO:0007669"/>
    <property type="project" value="InterPro"/>
</dbReference>
<dbReference type="GO" id="GO:0016020">
    <property type="term" value="C:membrane"/>
    <property type="evidence" value="ECO:0007669"/>
    <property type="project" value="UniProtKB-SubCell"/>
</dbReference>
<dbReference type="Pfam" id="PF00005">
    <property type="entry name" value="ABC_tran"/>
    <property type="match status" value="1"/>
</dbReference>
<dbReference type="InterPro" id="IPR017871">
    <property type="entry name" value="ABC_transporter-like_CS"/>
</dbReference>
<evidence type="ECO:0000313" key="6">
    <source>
        <dbReference type="EMBL" id="OQD95508.1"/>
    </source>
</evidence>
<name>A0A1V6R203_9EURO</name>
<evidence type="ECO:0000256" key="4">
    <source>
        <dbReference type="SAM" id="Phobius"/>
    </source>
</evidence>
<sequence>MSSFHCSEYYHPRHHARGKTTRRLTPDSRCYGMFPADPRMVSDPTDPEVAIALDNVTILPSQKTARIALTDVSFKVTSGSLVIVIGPFGSGKTTLLKTILGELSCLSGTVSISSRKVSYCSQNPWLLNTTIKKSVTGISDHEVDEKWYKTVIYSCCLDKDIRRWPDGDQSEIGSKGLALSGGQKQRVALARSVYSRHGIALLDDVMSALDAQTQEMIIQRLLSRDGIFRQLGTTVVLTTHNSRLLGIADSVVSLTSDGRVDLQMTGSDIENMDRTRQIGDLSIYYYYVRTVGLILSAVFLVGQVFSAFAENFPQVWLSKWSTAGCGQLPLYLSVYAVLALAASVLTIWCYISKIAPASIRERLMAVPQDPFTFLGTIRYNADIMGLSSDSQIISVLKQIGVWAAIESRGGLDAFLEDHPLSQGEQQLFCLAWAILKRQTSNGGC</sequence>
<dbReference type="CDD" id="cd03250">
    <property type="entry name" value="ABCC_MRP_domain1"/>
    <property type="match status" value="1"/>
</dbReference>
<evidence type="ECO:0000256" key="1">
    <source>
        <dbReference type="ARBA" id="ARBA00004141"/>
    </source>
</evidence>
<dbReference type="GO" id="GO:0005524">
    <property type="term" value="F:ATP binding"/>
    <property type="evidence" value="ECO:0007669"/>
    <property type="project" value="UniProtKB-KW"/>
</dbReference>
<dbReference type="Proteomes" id="UP000191612">
    <property type="component" value="Unassembled WGS sequence"/>
</dbReference>
<evidence type="ECO:0000256" key="2">
    <source>
        <dbReference type="ARBA" id="ARBA00022741"/>
    </source>
</evidence>
<reference evidence="7" key="1">
    <citation type="journal article" date="2017" name="Nat. Microbiol.">
        <title>Global analysis of biosynthetic gene clusters reveals vast potential of secondary metabolite production in Penicillium species.</title>
        <authorList>
            <person name="Nielsen J.C."/>
            <person name="Grijseels S."/>
            <person name="Prigent S."/>
            <person name="Ji B."/>
            <person name="Dainat J."/>
            <person name="Nielsen K.F."/>
            <person name="Frisvad J.C."/>
            <person name="Workman M."/>
            <person name="Nielsen J."/>
        </authorList>
    </citation>
    <scope>NUCLEOTIDE SEQUENCE [LARGE SCALE GENOMIC DNA]</scope>
    <source>
        <strain evidence="7">IBT 29525</strain>
    </source>
</reference>
<protein>
    <recommendedName>
        <fullName evidence="5">ABC transporter domain-containing protein</fullName>
    </recommendedName>
</protein>
<comment type="subcellular location">
    <subcellularLocation>
        <location evidence="1">Membrane</location>
        <topology evidence="1">Multi-pass membrane protein</topology>
    </subcellularLocation>
</comment>
<dbReference type="STRING" id="60172.A0A1V6R203"/>
<dbReference type="GO" id="GO:0042626">
    <property type="term" value="F:ATPase-coupled transmembrane transporter activity"/>
    <property type="evidence" value="ECO:0007669"/>
    <property type="project" value="TreeGrafter"/>
</dbReference>
<dbReference type="InterPro" id="IPR027417">
    <property type="entry name" value="P-loop_NTPase"/>
</dbReference>
<dbReference type="PANTHER" id="PTHR24223:SF399">
    <property type="entry name" value="ABC TRANSPORTER ATNG"/>
    <property type="match status" value="1"/>
</dbReference>
<evidence type="ECO:0000313" key="7">
    <source>
        <dbReference type="Proteomes" id="UP000191612"/>
    </source>
</evidence>
<accession>A0A1V6R203</accession>
<dbReference type="InterPro" id="IPR050173">
    <property type="entry name" value="ABC_transporter_C-like"/>
</dbReference>
<gene>
    <name evidence="6" type="ORF">PENSOL_c020G06587</name>
</gene>
<dbReference type="SMART" id="SM00382">
    <property type="entry name" value="AAA"/>
    <property type="match status" value="1"/>
</dbReference>
<feature type="domain" description="ABC transporter" evidence="5">
    <location>
        <begin position="51"/>
        <end position="281"/>
    </location>
</feature>
<organism evidence="6 7">
    <name type="scientific">Penicillium solitum</name>
    <dbReference type="NCBI Taxonomy" id="60172"/>
    <lineage>
        <taxon>Eukaryota</taxon>
        <taxon>Fungi</taxon>
        <taxon>Dikarya</taxon>
        <taxon>Ascomycota</taxon>
        <taxon>Pezizomycotina</taxon>
        <taxon>Eurotiomycetes</taxon>
        <taxon>Eurotiomycetidae</taxon>
        <taxon>Eurotiales</taxon>
        <taxon>Aspergillaceae</taxon>
        <taxon>Penicillium</taxon>
    </lineage>
</organism>
<comment type="caution">
    <text evidence="6">The sequence shown here is derived from an EMBL/GenBank/DDBJ whole genome shotgun (WGS) entry which is preliminary data.</text>
</comment>
<keyword evidence="4" id="KW-0812">Transmembrane</keyword>
<keyword evidence="2" id="KW-0547">Nucleotide-binding</keyword>
<feature type="transmembrane region" description="Helical" evidence="4">
    <location>
        <begin position="284"/>
        <end position="308"/>
    </location>
</feature>
<dbReference type="Gene3D" id="3.40.50.300">
    <property type="entry name" value="P-loop containing nucleotide triphosphate hydrolases"/>
    <property type="match status" value="2"/>
</dbReference>
<dbReference type="PANTHER" id="PTHR24223">
    <property type="entry name" value="ATP-BINDING CASSETTE SUB-FAMILY C"/>
    <property type="match status" value="1"/>
</dbReference>
<evidence type="ECO:0000256" key="3">
    <source>
        <dbReference type="ARBA" id="ARBA00022840"/>
    </source>
</evidence>
<keyword evidence="4" id="KW-0472">Membrane</keyword>
<keyword evidence="4" id="KW-1133">Transmembrane helix</keyword>
<feature type="transmembrane region" description="Helical" evidence="4">
    <location>
        <begin position="328"/>
        <end position="351"/>
    </location>
</feature>